<sequence length="735" mass="83014">MPSNTNQPECPVKLVPNTLGTQLGLTACWVKEHQFATVAFSNVKNQHAKQRKQPAPGAGSQPPTVDIQHFDVDLVLDEPAIRTMVSDCGRVFYQLQQLRYGLVGRQTQTIDFVDQSRRYRTIVRQALDKLNRLLSELSQTEAPDDAPSYHTLKSYQDLVALFYSIECTWHLLEFLLLDSNNSTTVVAPLLEWIRHHYPTPALDAAELLSAGRQIDLPENYWSVVKALVLQGQTTIARALLRLHVAADTQSFSTVDQLLHSFPIYTVYGGLSVHKFRSQWNCWTGNVHTLLATGHFADEPHLEELLRLVTGDRPAWKQQLSAADGAWYEHFPGFLLYTDSTCKYYELPQHVNEWMGLFREAHSLSTGTSKNTLLDNLVLAVMENDLIKLLQQIQQLPDNGWFAVHLVDLLYHAGQLDLGRSRLPDEDATGEVALAEDGLVDNGKLMRESLLYEFGTMLMTHRTLWLLGMDYLEFSNTLGLGAREVLLGRVPLRNEREALKVLAIARKNGYRGIATEVCKVQSRRYLARKRYGSALDWANQSGDGGCISEVANIFLEYYCNHGELLCEETIANLGSEMFLSTRLMFLKKYHDFRKYYREQAYASAAELLVSLMDSKIMPSYFWPCLMSDAIPLLEFKEPIIPSKETLIILEHLQLDLVPMLERRQQERKSAETSATPMPGQDSGASASEDVADEMALVPKFASNLLNNCTEDLIKMLRLACARNLARALVIENTISA</sequence>
<dbReference type="OrthoDB" id="17644at2759"/>
<evidence type="ECO:0000256" key="8">
    <source>
        <dbReference type="ARBA" id="ARBA00023242"/>
    </source>
</evidence>
<dbReference type="Pfam" id="PF07575">
    <property type="entry name" value="Nucleopor_Nup85"/>
    <property type="match status" value="1"/>
</dbReference>
<dbReference type="GeneID" id="118463919"/>
<accession>A0A182FV42</accession>
<evidence type="ECO:0000256" key="1">
    <source>
        <dbReference type="ARBA" id="ARBA00004567"/>
    </source>
</evidence>
<dbReference type="GO" id="GO:0031965">
    <property type="term" value="C:nuclear membrane"/>
    <property type="evidence" value="ECO:0007669"/>
    <property type="project" value="UniProtKB-UniRule"/>
</dbReference>
<evidence type="ECO:0000256" key="5">
    <source>
        <dbReference type="ARBA" id="ARBA00022927"/>
    </source>
</evidence>
<dbReference type="InterPro" id="IPR011502">
    <property type="entry name" value="Nucleoporin_Nup85"/>
</dbReference>
<keyword evidence="3 9" id="KW-0813">Transport</keyword>
<keyword evidence="5 9" id="KW-0653">Protein transport</keyword>
<dbReference type="VEuPathDB" id="VectorBase:AALB20_035296"/>
<evidence type="ECO:0000256" key="2">
    <source>
        <dbReference type="ARBA" id="ARBA00005573"/>
    </source>
</evidence>
<reference evidence="10" key="2">
    <citation type="submission" date="2022-08" db="UniProtKB">
        <authorList>
            <consortium name="EnsemblMetazoa"/>
        </authorList>
    </citation>
    <scope>IDENTIFICATION</scope>
    <source>
        <strain evidence="10">STECLA/ALBI9_A</strain>
    </source>
</reference>
<proteinExistence type="inferred from homology"/>
<dbReference type="STRING" id="7167.A0A182FV42"/>
<evidence type="ECO:0000256" key="9">
    <source>
        <dbReference type="RuleBase" id="RU365073"/>
    </source>
</evidence>
<dbReference type="CTD" id="37078"/>
<evidence type="ECO:0000313" key="10">
    <source>
        <dbReference type="EnsemblMetazoa" id="AALB010427-PA"/>
    </source>
</evidence>
<dbReference type="GO" id="GO:0006406">
    <property type="term" value="P:mRNA export from nucleus"/>
    <property type="evidence" value="ECO:0007669"/>
    <property type="project" value="TreeGrafter"/>
</dbReference>
<reference evidence="10 11" key="1">
    <citation type="journal article" date="2017" name="G3 (Bethesda)">
        <title>The Physical Genome Mapping of Anopheles albimanus Corrected Scaffold Misassemblies and Identified Interarm Rearrangements in Genus Anopheles.</title>
        <authorList>
            <person name="Artemov G.N."/>
            <person name="Peery A.N."/>
            <person name="Jiang X."/>
            <person name="Tu Z."/>
            <person name="Stegniy V.N."/>
            <person name="Sharakhova M.V."/>
            <person name="Sharakhov I.V."/>
        </authorList>
    </citation>
    <scope>NUCLEOTIDE SEQUENCE [LARGE SCALE GENOMIC DNA]</scope>
    <source>
        <strain evidence="10 11">ALBI9_A</strain>
    </source>
</reference>
<comment type="subcellular location">
    <subcellularLocation>
        <location evidence="1 9">Nucleus</location>
        <location evidence="1 9">Nuclear pore complex</location>
    </subcellularLocation>
</comment>
<comment type="function">
    <text evidence="9">Functions as a component of the nuclear pore complex (NPC).</text>
</comment>
<comment type="subunit">
    <text evidence="9">Component of the nuclear pore complex (NPC).</text>
</comment>
<dbReference type="GO" id="GO:0031080">
    <property type="term" value="C:nuclear pore outer ring"/>
    <property type="evidence" value="ECO:0007669"/>
    <property type="project" value="TreeGrafter"/>
</dbReference>
<dbReference type="RefSeq" id="XP_035786769.1">
    <property type="nucleotide sequence ID" value="XM_035930876.1"/>
</dbReference>
<dbReference type="Proteomes" id="UP000069272">
    <property type="component" value="Chromosome 3R"/>
</dbReference>
<evidence type="ECO:0000256" key="3">
    <source>
        <dbReference type="ARBA" id="ARBA00022448"/>
    </source>
</evidence>
<keyword evidence="11" id="KW-1185">Reference proteome</keyword>
<dbReference type="GO" id="GO:0017056">
    <property type="term" value="F:structural constituent of nuclear pore"/>
    <property type="evidence" value="ECO:0007669"/>
    <property type="project" value="TreeGrafter"/>
</dbReference>
<dbReference type="KEGG" id="aali:118463919"/>
<organism evidence="10 11">
    <name type="scientific">Anopheles albimanus</name>
    <name type="common">New world malaria mosquito</name>
    <dbReference type="NCBI Taxonomy" id="7167"/>
    <lineage>
        <taxon>Eukaryota</taxon>
        <taxon>Metazoa</taxon>
        <taxon>Ecdysozoa</taxon>
        <taxon>Arthropoda</taxon>
        <taxon>Hexapoda</taxon>
        <taxon>Insecta</taxon>
        <taxon>Pterygota</taxon>
        <taxon>Neoptera</taxon>
        <taxon>Endopterygota</taxon>
        <taxon>Diptera</taxon>
        <taxon>Nematocera</taxon>
        <taxon>Culicoidea</taxon>
        <taxon>Culicidae</taxon>
        <taxon>Anophelinae</taxon>
        <taxon>Anopheles</taxon>
    </lineage>
</organism>
<name>A0A182FV42_ANOAL</name>
<keyword evidence="8 9" id="KW-0539">Nucleus</keyword>
<evidence type="ECO:0000256" key="4">
    <source>
        <dbReference type="ARBA" id="ARBA00022816"/>
    </source>
</evidence>
<evidence type="ECO:0000313" key="11">
    <source>
        <dbReference type="Proteomes" id="UP000069272"/>
    </source>
</evidence>
<evidence type="ECO:0000256" key="6">
    <source>
        <dbReference type="ARBA" id="ARBA00023010"/>
    </source>
</evidence>
<dbReference type="PANTHER" id="PTHR13373">
    <property type="entry name" value="FROUNT PROTEIN-RELATED"/>
    <property type="match status" value="1"/>
</dbReference>
<dbReference type="GO" id="GO:0006606">
    <property type="term" value="P:protein import into nucleus"/>
    <property type="evidence" value="ECO:0007669"/>
    <property type="project" value="TreeGrafter"/>
</dbReference>
<dbReference type="AlphaFoldDB" id="A0A182FV42"/>
<dbReference type="PANTHER" id="PTHR13373:SF21">
    <property type="entry name" value="NUCLEAR PORE COMPLEX PROTEIN NUP85"/>
    <property type="match status" value="1"/>
</dbReference>
<evidence type="ECO:0000256" key="7">
    <source>
        <dbReference type="ARBA" id="ARBA00023132"/>
    </source>
</evidence>
<protein>
    <recommendedName>
        <fullName evidence="9">Nuclear pore complex protein Nup85</fullName>
    </recommendedName>
</protein>
<keyword evidence="7 9" id="KW-0906">Nuclear pore complex</keyword>
<dbReference type="GO" id="GO:0045893">
    <property type="term" value="P:positive regulation of DNA-templated transcription"/>
    <property type="evidence" value="ECO:0007669"/>
    <property type="project" value="TreeGrafter"/>
</dbReference>
<keyword evidence="9" id="KW-0472">Membrane</keyword>
<keyword evidence="6 9" id="KW-0811">Translocation</keyword>
<dbReference type="VEuPathDB" id="VectorBase:AALB010427"/>
<dbReference type="EnsemblMetazoa" id="AALB010427-RA">
    <property type="protein sequence ID" value="AALB010427-PA"/>
    <property type="gene ID" value="AALB010427"/>
</dbReference>
<keyword evidence="4 9" id="KW-0509">mRNA transport</keyword>
<comment type="similarity">
    <text evidence="2 9">Belongs to the nucleoporin Nup85 family.</text>
</comment>